<evidence type="ECO:0000313" key="2">
    <source>
        <dbReference type="EMBL" id="MBP2387369.1"/>
    </source>
</evidence>
<evidence type="ECO:0000313" key="3">
    <source>
        <dbReference type="Proteomes" id="UP001296993"/>
    </source>
</evidence>
<feature type="domain" description="SH3b" evidence="1">
    <location>
        <begin position="197"/>
        <end position="256"/>
    </location>
</feature>
<dbReference type="InterPro" id="IPR003646">
    <property type="entry name" value="SH3-like_bac-type"/>
</dbReference>
<dbReference type="PANTHER" id="PTHR34408">
    <property type="entry name" value="FAMILY PROTEIN, PUTATIVE-RELATED"/>
    <property type="match status" value="1"/>
</dbReference>
<dbReference type="EMBL" id="JAGIOF010000001">
    <property type="protein sequence ID" value="MBP2387369.1"/>
    <property type="molecule type" value="Genomic_DNA"/>
</dbReference>
<comment type="caution">
    <text evidence="2">The sequence shown here is derived from an EMBL/GenBank/DDBJ whole genome shotgun (WGS) entry which is preliminary data.</text>
</comment>
<organism evidence="2 3">
    <name type="scientific">Paeniglutamicibacter kerguelensis</name>
    <dbReference type="NCBI Taxonomy" id="254788"/>
    <lineage>
        <taxon>Bacteria</taxon>
        <taxon>Bacillati</taxon>
        <taxon>Actinomycetota</taxon>
        <taxon>Actinomycetes</taxon>
        <taxon>Micrococcales</taxon>
        <taxon>Micrococcaceae</taxon>
        <taxon>Paeniglutamicibacter</taxon>
    </lineage>
</organism>
<dbReference type="Pfam" id="PF06347">
    <property type="entry name" value="SH3_4"/>
    <property type="match status" value="1"/>
</dbReference>
<dbReference type="Pfam" id="PF08239">
    <property type="entry name" value="SH3_3"/>
    <property type="match status" value="1"/>
</dbReference>
<reference evidence="2 3" key="1">
    <citation type="submission" date="2021-03" db="EMBL/GenBank/DDBJ databases">
        <title>Sequencing the genomes of 1000 actinobacteria strains.</title>
        <authorList>
            <person name="Klenk H.-P."/>
        </authorList>
    </citation>
    <scope>NUCLEOTIDE SEQUENCE [LARGE SCALE GENOMIC DNA]</scope>
    <source>
        <strain evidence="2 3">DSM 15797</strain>
    </source>
</reference>
<feature type="domain" description="SH3b" evidence="1">
    <location>
        <begin position="19"/>
        <end position="81"/>
    </location>
</feature>
<dbReference type="RefSeq" id="WP_209999579.1">
    <property type="nucleotide sequence ID" value="NZ_BAAAJY010000009.1"/>
</dbReference>
<gene>
    <name evidence="2" type="ORF">JOF47_002880</name>
</gene>
<name>A0ABS4XI72_9MICC</name>
<dbReference type="PANTHER" id="PTHR34408:SF1">
    <property type="entry name" value="GLYCOSYL HYDROLASE FAMILY 19 DOMAIN-CONTAINING PROTEIN HI_1415"/>
    <property type="match status" value="1"/>
</dbReference>
<evidence type="ECO:0000259" key="1">
    <source>
        <dbReference type="SMART" id="SM00287"/>
    </source>
</evidence>
<dbReference type="Gene3D" id="2.30.30.40">
    <property type="entry name" value="SH3 Domains"/>
    <property type="match status" value="3"/>
</dbReference>
<accession>A0ABS4XI72</accession>
<protein>
    <submittedName>
        <fullName evidence="2">Uncharacterized protein YraI</fullName>
    </submittedName>
</protein>
<dbReference type="SMART" id="SM00287">
    <property type="entry name" value="SH3b"/>
    <property type="match status" value="4"/>
</dbReference>
<proteinExistence type="predicted"/>
<feature type="domain" description="SH3b" evidence="1">
    <location>
        <begin position="121"/>
        <end position="182"/>
    </location>
</feature>
<keyword evidence="3" id="KW-1185">Reference proteome</keyword>
<dbReference type="InterPro" id="IPR010466">
    <property type="entry name" value="DUF1058"/>
</dbReference>
<feature type="domain" description="SH3b" evidence="1">
    <location>
        <begin position="258"/>
        <end position="314"/>
    </location>
</feature>
<sequence>MKKIDFARTNPIPIQVVVAGPTHRTTTELKLRKGAGRHYATQCMLAEGSEVYLLRISGLWASVQHHQTFGWLPAQCLERLSVGQPAKPPVARALKAAPVITQGFTPRSAASPAEPVDDDFIPTHRSTADLNLRKGSGTNYPVLRVLAADVLIRKLDEAGTWTKISTGQDTGWVPSAYLEQVKIQRPATGIQPLAPVEFTTTVRLNVRTGVGDQYPVMRILQAGTAVRVNGSLGAWRRIVIDQDHGWVPASQLQPRYLSSTTPVTAVQTTLYQGASANYRALTQINAGEELLAIANRGQWTKVQYGRFDGWVNTAHLR</sequence>
<dbReference type="Proteomes" id="UP001296993">
    <property type="component" value="Unassembled WGS sequence"/>
</dbReference>
<dbReference type="InterPro" id="IPR052354">
    <property type="entry name" value="Cell_Wall_Dynamics_Protein"/>
</dbReference>